<dbReference type="Pfam" id="PF06101">
    <property type="entry name" value="Vps62"/>
    <property type="match status" value="2"/>
</dbReference>
<protein>
    <submittedName>
        <fullName evidence="2">(thale cress) hypothetical protein</fullName>
    </submittedName>
</protein>
<proteinExistence type="predicted"/>
<sequence length="1339" mass="148795">MGSCVSSSQSKSSSASDSVVKLASFISKPDSTPPLKTDVMITSSTINGNPPIDSGRWDSGNKEDMIFFDSRGWLDSDCDDDFMSVGGEFTPSRGTTPVHHKFCDQTPHQGEENKHGEEEEEASPTDNKKRLLELFKETQDEEDEEEEDYVAEGKARACLWIRTPVRSSAPATPYNNNKERQQKFKRVRSAALGRCVPRLVSCSSFTDRRRNMMTSHAPIDAQGNSDVNSTAVSRSTDTFLSSTSLPVETAFTFPSALPVIPSGGGNFGKGRIDLGGLEVIQVSISTSTSQRVWRTYEGGPDNMGLSIFQPINLPPSFSTLGFYGQPNNRLLFGWVLAARDVSGNSLRPPVDYIQVINTTSMNSNQEGAAFFWQPLCPNGYQAVGLYVTTSPIKPSLSQESISCVRSDLTEQSETDTWVWGTEEMTLSSLRPANRGTEATGVHTGTFSCQPLNIPPPPPLFCLKNTKFDLSSMPSHNQTTVLFQSYSPWIYLHPDEDFISSSVDWFFSNGALLFQKGNESNPVPVQPDGSNLPQGGSDDGLFWLDYPADKNAKEWVKRGDLGHTKVYLHIKPMFGGTFTDIVVWIFYPFNGNARLKFLFFKSLSLGDIGEHIGDWEHVTLRISNFNGELWRAYFSEHSGGTLVEACDLEFQGGNKLVSYSSLHGHAMFSKPGLVLQGDDGNGIRNDMARSNKFFDAGVAYELVAGPGIQEPPWLNYFRKWGPLVPHDIQKNLEGIAKSLPGLLRKKFRNLINKIPREVLEEDGPTGPKVKRSWTETGTNLLTNISYVNSLGYPFKYPYLSSNGLPVETSFKFPSPLPSMPSDGGNFGKRSIDMGGLEVTQISISNSTSHRVWRTYEGGPDNMGVSIFEPTTIPRNFFKLGFYAQPNNRQLFGWILVAKDVSGSNLRPPVDYTEVGNTTTLLIKQEGPAYFWQPLCPNGYHAVGLYVTTSPMKPSLGQNSISCVRSDLTEQSEADTWVWRIKDMTISSLRPATRGVEATGVFTGTFSCKQLNFLPHPPPLFCLKNTKFDLSSMPSENQTRVLFKTYSPWIYLHPKEDFLPSSVNWVFANGALLHKKGNESIPVPIHPNGSNLPQGGCNDDLFWLDYLVDKKAREKVKRGDLESTKVYLHIKPMFGATFTDIVVWLFFPYNGNAHLKFLFIKSLSLGNIGEHVGDWEHVTLRISNFNGELWRVYFSEHSGGTLVDACDLEFMQGGNKPVVYSSLHGHAMFSKPGVVLQGGGKSGIRNDMARSDKCFDAGIGYEVIAGPGVVEPPWLNYFRKWGPRVHYRIDIFLNSVAKILPIFLRKGLRKLINKIPLEMRGQDGPTGPKVKVTWTGDEQYS</sequence>
<organism evidence="2 3">
    <name type="scientific">Arabidopsis thaliana</name>
    <name type="common">Mouse-ear cress</name>
    <dbReference type="NCBI Taxonomy" id="3702"/>
    <lineage>
        <taxon>Eukaryota</taxon>
        <taxon>Viridiplantae</taxon>
        <taxon>Streptophyta</taxon>
        <taxon>Embryophyta</taxon>
        <taxon>Tracheophyta</taxon>
        <taxon>Spermatophyta</taxon>
        <taxon>Magnoliopsida</taxon>
        <taxon>eudicotyledons</taxon>
        <taxon>Gunneridae</taxon>
        <taxon>Pentapetalae</taxon>
        <taxon>rosids</taxon>
        <taxon>malvids</taxon>
        <taxon>Brassicales</taxon>
        <taxon>Brassicaceae</taxon>
        <taxon>Camelineae</taxon>
        <taxon>Arabidopsis</taxon>
    </lineage>
</organism>
<evidence type="ECO:0000256" key="1">
    <source>
        <dbReference type="SAM" id="MobiDB-lite"/>
    </source>
</evidence>
<dbReference type="EMBL" id="LR881468">
    <property type="protein sequence ID" value="CAD5321801.1"/>
    <property type="molecule type" value="Genomic_DNA"/>
</dbReference>
<dbReference type="InterPro" id="IPR009291">
    <property type="entry name" value="Vps62"/>
</dbReference>
<dbReference type="Proteomes" id="UP000516314">
    <property type="component" value="Chromosome 3"/>
</dbReference>
<accession>A0A7G2EJ79</accession>
<evidence type="ECO:0000313" key="3">
    <source>
        <dbReference type="Proteomes" id="UP000516314"/>
    </source>
</evidence>
<dbReference type="PANTHER" id="PTHR48152">
    <property type="entry name" value="F1C9.34 PROTEIN"/>
    <property type="match status" value="1"/>
</dbReference>
<reference evidence="2 3" key="1">
    <citation type="submission" date="2020-09" db="EMBL/GenBank/DDBJ databases">
        <authorList>
            <person name="Ashkenazy H."/>
        </authorList>
    </citation>
    <scope>NUCLEOTIDE SEQUENCE [LARGE SCALE GENOMIC DNA]</scope>
    <source>
        <strain evidence="3">cv. Cdm-0</strain>
    </source>
</reference>
<name>A0A7G2EJ79_ARATH</name>
<dbReference type="PANTHER" id="PTHR48152:SF2">
    <property type="entry name" value="F1C9.34 PROTEIN-RELATED"/>
    <property type="match status" value="1"/>
</dbReference>
<feature type="region of interest" description="Disordered" evidence="1">
    <location>
        <begin position="41"/>
        <end position="60"/>
    </location>
</feature>
<feature type="region of interest" description="Disordered" evidence="1">
    <location>
        <begin position="89"/>
        <end position="128"/>
    </location>
</feature>
<gene>
    <name evidence="2" type="ORF">AT9943_LOCUS9846</name>
</gene>
<evidence type="ECO:0000313" key="2">
    <source>
        <dbReference type="EMBL" id="CAD5321801.1"/>
    </source>
</evidence>